<sequence>MALPGAEVDDAYRELLAQAFAEREGGIAVGSHDPAMIAAADRLHEEHGAPFEIRMLMGVREPAQERLAAEHEVWQYVPYGGTWLSYFYRRVAERRQNLTFALRAIVN</sequence>
<feature type="domain" description="Proline dehydrogenase" evidence="2">
    <location>
        <begin position="7"/>
        <end position="100"/>
    </location>
</feature>
<dbReference type="AlphaFoldDB" id="A0A1G7GLC7"/>
<proteinExistence type="predicted"/>
<dbReference type="Pfam" id="PF01619">
    <property type="entry name" value="Pro_dh"/>
    <property type="match status" value="1"/>
</dbReference>
<evidence type="ECO:0000256" key="1">
    <source>
        <dbReference type="ARBA" id="ARBA00023002"/>
    </source>
</evidence>
<protein>
    <submittedName>
        <fullName evidence="3">L-proline dehydrogenase</fullName>
    </submittedName>
</protein>
<keyword evidence="4" id="KW-1185">Reference proteome</keyword>
<reference evidence="4" key="1">
    <citation type="submission" date="2016-10" db="EMBL/GenBank/DDBJ databases">
        <authorList>
            <person name="Varghese N."/>
            <person name="Submissions S."/>
        </authorList>
    </citation>
    <scope>NUCLEOTIDE SEQUENCE [LARGE SCALE GENOMIC DNA]</scope>
    <source>
        <strain evidence="4">IBRC-M 10760</strain>
    </source>
</reference>
<dbReference type="Gene3D" id="3.20.20.220">
    <property type="match status" value="1"/>
</dbReference>
<dbReference type="STRING" id="660518.SAMN05216218_10294"/>
<keyword evidence="1" id="KW-0560">Oxidoreductase</keyword>
<evidence type="ECO:0000313" key="4">
    <source>
        <dbReference type="Proteomes" id="UP000199076"/>
    </source>
</evidence>
<dbReference type="EMBL" id="FNBK01000002">
    <property type="protein sequence ID" value="SDE88940.1"/>
    <property type="molecule type" value="Genomic_DNA"/>
</dbReference>
<gene>
    <name evidence="3" type="ORF">SAMN05216218_10294</name>
</gene>
<evidence type="ECO:0000259" key="2">
    <source>
        <dbReference type="Pfam" id="PF01619"/>
    </source>
</evidence>
<dbReference type="SUPFAM" id="SSF51730">
    <property type="entry name" value="FAD-linked oxidoreductase"/>
    <property type="match status" value="1"/>
</dbReference>
<dbReference type="InterPro" id="IPR029041">
    <property type="entry name" value="FAD-linked_oxidoreductase-like"/>
</dbReference>
<accession>A0A1G7GLC7</accession>
<organism evidence="3 4">
    <name type="scientific">Halorientalis regularis</name>
    <dbReference type="NCBI Taxonomy" id="660518"/>
    <lineage>
        <taxon>Archaea</taxon>
        <taxon>Methanobacteriati</taxon>
        <taxon>Methanobacteriota</taxon>
        <taxon>Stenosarchaea group</taxon>
        <taxon>Halobacteria</taxon>
        <taxon>Halobacteriales</taxon>
        <taxon>Haloarculaceae</taxon>
        <taxon>Halorientalis</taxon>
    </lineage>
</organism>
<dbReference type="Proteomes" id="UP000199076">
    <property type="component" value="Unassembled WGS sequence"/>
</dbReference>
<dbReference type="GO" id="GO:0016491">
    <property type="term" value="F:oxidoreductase activity"/>
    <property type="evidence" value="ECO:0007669"/>
    <property type="project" value="UniProtKB-KW"/>
</dbReference>
<dbReference type="InterPro" id="IPR002872">
    <property type="entry name" value="Proline_DH_dom"/>
</dbReference>
<name>A0A1G7GLC7_9EURY</name>
<evidence type="ECO:0000313" key="3">
    <source>
        <dbReference type="EMBL" id="SDE88940.1"/>
    </source>
</evidence>